<reference evidence="2" key="4">
    <citation type="submission" date="2025-09" db="UniProtKB">
        <authorList>
            <consortium name="Ensembl"/>
        </authorList>
    </citation>
    <scope>IDENTIFICATION</scope>
</reference>
<sequence length="141" mass="14960">MRAAVNTQLQVLLGVEGLGYGARQTNRQAQRTPALAHHQGGADVEGPDLSPAARQVGIDAQAVPTLPLPAGHRAVHEGRGNVVQLRLVHLVLDTLAPVLKDDGDLGGGETGFDFPRACSSSQLNARSIARTLHFTHRNIKK</sequence>
<evidence type="ECO:0000256" key="1">
    <source>
        <dbReference type="SAM" id="MobiDB-lite"/>
    </source>
</evidence>
<dbReference type="Proteomes" id="UP000265140">
    <property type="component" value="Chromosome 20"/>
</dbReference>
<evidence type="ECO:0000313" key="2">
    <source>
        <dbReference type="Ensembl" id="ENSELUP00000030322.2"/>
    </source>
</evidence>
<reference evidence="2" key="3">
    <citation type="submission" date="2025-08" db="UniProtKB">
        <authorList>
            <consortium name="Ensembl"/>
        </authorList>
    </citation>
    <scope>IDENTIFICATION</scope>
</reference>
<evidence type="ECO:0000313" key="3">
    <source>
        <dbReference type="Proteomes" id="UP000265140"/>
    </source>
</evidence>
<dbReference type="AlphaFoldDB" id="A0A3P8ZPP8"/>
<keyword evidence="3" id="KW-1185">Reference proteome</keyword>
<protein>
    <submittedName>
        <fullName evidence="2">Uncharacterized protein</fullName>
    </submittedName>
</protein>
<organism evidence="2 3">
    <name type="scientific">Esox lucius</name>
    <name type="common">Northern pike</name>
    <dbReference type="NCBI Taxonomy" id="8010"/>
    <lineage>
        <taxon>Eukaryota</taxon>
        <taxon>Metazoa</taxon>
        <taxon>Chordata</taxon>
        <taxon>Craniata</taxon>
        <taxon>Vertebrata</taxon>
        <taxon>Euteleostomi</taxon>
        <taxon>Actinopterygii</taxon>
        <taxon>Neopterygii</taxon>
        <taxon>Teleostei</taxon>
        <taxon>Protacanthopterygii</taxon>
        <taxon>Esociformes</taxon>
        <taxon>Esocidae</taxon>
        <taxon>Esox</taxon>
    </lineage>
</organism>
<dbReference type="InParanoid" id="A0A3P8ZPP8"/>
<reference evidence="2" key="2">
    <citation type="submission" date="2020-02" db="EMBL/GenBank/DDBJ databases">
        <title>Esox lucius (northern pike) genome, fEsoLuc1, primary haplotype.</title>
        <authorList>
            <person name="Myers G."/>
            <person name="Karagic N."/>
            <person name="Meyer A."/>
            <person name="Pippel M."/>
            <person name="Reichard M."/>
            <person name="Winkler S."/>
            <person name="Tracey A."/>
            <person name="Sims Y."/>
            <person name="Howe K."/>
            <person name="Rhie A."/>
            <person name="Formenti G."/>
            <person name="Durbin R."/>
            <person name="Fedrigo O."/>
            <person name="Jarvis E.D."/>
        </authorList>
    </citation>
    <scope>NUCLEOTIDE SEQUENCE [LARGE SCALE GENOMIC DNA]</scope>
</reference>
<name>A0A3P8ZPP8_ESOLU</name>
<dbReference type="Ensembl" id="ENSELUT00000008611.3">
    <property type="protein sequence ID" value="ENSELUP00000030322.2"/>
    <property type="gene ID" value="ENSELUG00000007496.3"/>
</dbReference>
<proteinExistence type="predicted"/>
<dbReference type="GeneTree" id="ENSGT00940000177715"/>
<reference evidence="3" key="1">
    <citation type="journal article" date="2014" name="PLoS ONE">
        <title>The genome and linkage map of the northern pike (Esox lucius): conserved synteny revealed between the salmonid sister group and the Neoteleostei.</title>
        <authorList>
            <person name="Rondeau E.B."/>
            <person name="Minkley D.R."/>
            <person name="Leong J.S."/>
            <person name="Messmer A.M."/>
            <person name="Jantzen J.R."/>
            <person name="von Schalburg K.R."/>
            <person name="Lemon C."/>
            <person name="Bird N.H."/>
            <person name="Koop B.F."/>
        </authorList>
    </citation>
    <scope>NUCLEOTIDE SEQUENCE</scope>
</reference>
<dbReference type="OMA" id="HAVCEGR"/>
<feature type="region of interest" description="Disordered" evidence="1">
    <location>
        <begin position="25"/>
        <end position="49"/>
    </location>
</feature>
<accession>A0A3P8ZPP8</accession>